<dbReference type="InterPro" id="IPR014198">
    <property type="entry name" value="Spore_III_AB"/>
</dbReference>
<evidence type="ECO:0000313" key="2">
    <source>
        <dbReference type="Proteomes" id="UP000032047"/>
    </source>
</evidence>
<name>A0A0D0H2D5_9BACL</name>
<dbReference type="AlphaFoldDB" id="A0A0D0H2D5"/>
<reference evidence="1 2" key="1">
    <citation type="submission" date="2015-01" db="EMBL/GenBank/DDBJ databases">
        <title>Genome sequence of Anoxybacillus ayderensis strain AB04.</title>
        <authorList>
            <person name="Belduz A.O."/>
            <person name="Canakci S."/>
            <person name="Chan K.-G."/>
            <person name="Kahar U.M."/>
            <person name="Yaakob A.S."/>
            <person name="Chan C.S."/>
            <person name="Goh K.M."/>
        </authorList>
    </citation>
    <scope>NUCLEOTIDE SEQUENCE [LARGE SCALE GENOMIC DNA]</scope>
    <source>
        <strain evidence="1 2">AB04</strain>
    </source>
</reference>
<dbReference type="EMBL" id="JXTG01000002">
    <property type="protein sequence ID" value="KIP22226.1"/>
    <property type="molecule type" value="Genomic_DNA"/>
</dbReference>
<dbReference type="Pfam" id="PF09548">
    <property type="entry name" value="Spore_III_AB"/>
    <property type="match status" value="1"/>
</dbReference>
<gene>
    <name evidence="1" type="ORF">JV16_00774</name>
</gene>
<protein>
    <submittedName>
        <fullName evidence="1">Stage III sporulation protein SpoAB</fullName>
    </submittedName>
</protein>
<dbReference type="PATRIC" id="fig|265546.4.peg.795"/>
<dbReference type="Proteomes" id="UP000032047">
    <property type="component" value="Unassembled WGS sequence"/>
</dbReference>
<dbReference type="PIRSF" id="PIRSF021435">
    <property type="entry name" value="SpoIIIAB"/>
    <property type="match status" value="1"/>
</dbReference>
<dbReference type="RefSeq" id="WP_021095242.1">
    <property type="nucleotide sequence ID" value="NZ_ANOC01000039.1"/>
</dbReference>
<sequence length="170" mass="19930">MKWIGAICIILATTWSGFEASRLLRERTKQLRQLKMALQSLEAEIMYGHTPLMDASLRLSQQLSRPLSWLFESFAHKLQKGTMNARQAWEESLHEVWKMTALKEGEFEIMKQFGETLGQYDHEIQQNYIRLTMVHLEREEGDAMEKQQRYERMMKSLGVLTGILIVLLLI</sequence>
<keyword evidence="2" id="KW-1185">Reference proteome</keyword>
<accession>A0A0D0H2D5</accession>
<dbReference type="NCBIfam" id="TIGR02833">
    <property type="entry name" value="spore_III_AB"/>
    <property type="match status" value="1"/>
</dbReference>
<organism evidence="1 2">
    <name type="scientific">Anoxybacillus ayderensis</name>
    <dbReference type="NCBI Taxonomy" id="265546"/>
    <lineage>
        <taxon>Bacteria</taxon>
        <taxon>Bacillati</taxon>
        <taxon>Bacillota</taxon>
        <taxon>Bacilli</taxon>
        <taxon>Bacillales</taxon>
        <taxon>Anoxybacillaceae</taxon>
        <taxon>Anoxybacillus</taxon>
    </lineage>
</organism>
<comment type="caution">
    <text evidence="1">The sequence shown here is derived from an EMBL/GenBank/DDBJ whole genome shotgun (WGS) entry which is preliminary data.</text>
</comment>
<proteinExistence type="predicted"/>
<evidence type="ECO:0000313" key="1">
    <source>
        <dbReference type="EMBL" id="KIP22226.1"/>
    </source>
</evidence>